<dbReference type="Gene3D" id="3.40.190.10">
    <property type="entry name" value="Periplasmic binding protein-like II"/>
    <property type="match status" value="2"/>
</dbReference>
<comment type="caution">
    <text evidence="3">The sequence shown here is derived from an EMBL/GenBank/DDBJ whole genome shotgun (WGS) entry which is preliminary data.</text>
</comment>
<dbReference type="InterPro" id="IPR006059">
    <property type="entry name" value="SBP"/>
</dbReference>
<organism evidence="3 4">
    <name type="scientific">Cohnella silvisoli</name>
    <dbReference type="NCBI Taxonomy" id="2873699"/>
    <lineage>
        <taxon>Bacteria</taxon>
        <taxon>Bacillati</taxon>
        <taxon>Bacillota</taxon>
        <taxon>Bacilli</taxon>
        <taxon>Bacillales</taxon>
        <taxon>Paenibacillaceae</taxon>
        <taxon>Cohnella</taxon>
    </lineage>
</organism>
<dbReference type="EMBL" id="JASKHM010000010">
    <property type="protein sequence ID" value="MEQ4484336.1"/>
    <property type="molecule type" value="Genomic_DNA"/>
</dbReference>
<reference evidence="3 4" key="1">
    <citation type="journal article" date="2023" name="Genome Announc.">
        <title>Pan-Genome Analyses of the Genus Cohnella and Proposal of the Novel Species Cohnella silvisoli sp. nov., Isolated from Forest Soil.</title>
        <authorList>
            <person name="Wang C."/>
            <person name="Mao L."/>
            <person name="Bao G."/>
            <person name="Zhu H."/>
        </authorList>
    </citation>
    <scope>NUCLEOTIDE SEQUENCE [LARGE SCALE GENOMIC DNA]</scope>
    <source>
        <strain evidence="3 4">NL03-T5-1</strain>
    </source>
</reference>
<dbReference type="PROSITE" id="PS51257">
    <property type="entry name" value="PROKAR_LIPOPROTEIN"/>
    <property type="match status" value="1"/>
</dbReference>
<accession>A0ABV1KWG1</accession>
<dbReference type="Pfam" id="PF13416">
    <property type="entry name" value="SBP_bac_8"/>
    <property type="match status" value="1"/>
</dbReference>
<sequence length="574" mass="64684">MKATKMRFFLLALVIMLALAGCTKGNNEAKDSSSASANSPSASESSGDPSSSASASSEADKTPVTFSYFNAAVAGKDGNTNETVLGKLLEDQTGVNFKMEHLVGDLNTKLGVMIASGDLPDVMVPDSGIDKMLDAKAFIPLNELLDKYGPNIKKLYGPYWEDMKSPDGNIYIIPFAANNGFVPDMYQPGAFYIQRGVLKEFGYPKITTLDEYFDLIKKYKEKHPQINGGDTIGFDVLTDDWRFFTLTNPAPNLAGLPNEGEVFVDMQSHHAAVTGDKDFMKRWIQKLNEANSQGLLDKESLVAKYDQYIAKLSTGRVLGFFDYGWQIIPAQQNLLQAGDDDRRYMGFPLVFDKGTKDQYMDPPKFVANRGIGITSKAQDPARIIQYFDNMVKEENQKLLFWGEKGKTYEVDDKGRFYQTDEQIKQTQNPDFQQSYGFKYYSYYWPMGAGLFSDGNSYFADRQPEVIEKSYSEGDKTLLNAYGLKVFTDVYSPPDERKWYPVWTANKQQGSPEQIFEQKKTDLQRKAFPKLILAAPAKFDALWNDYVADFNKLDVKAYEDWANGVVQDRLNGKKR</sequence>
<dbReference type="CDD" id="cd13582">
    <property type="entry name" value="PBP2_AlgQ_like_3"/>
    <property type="match status" value="1"/>
</dbReference>
<dbReference type="SUPFAM" id="SSF53850">
    <property type="entry name" value="Periplasmic binding protein-like II"/>
    <property type="match status" value="1"/>
</dbReference>
<dbReference type="PANTHER" id="PTHR43649">
    <property type="entry name" value="ARABINOSE-BINDING PROTEIN-RELATED"/>
    <property type="match status" value="1"/>
</dbReference>
<feature type="chain" id="PRO_5045099485" evidence="2">
    <location>
        <begin position="21"/>
        <end position="574"/>
    </location>
</feature>
<keyword evidence="4" id="KW-1185">Reference proteome</keyword>
<name>A0ABV1KWG1_9BACL</name>
<proteinExistence type="predicted"/>
<feature type="signal peptide" evidence="2">
    <location>
        <begin position="1"/>
        <end position="20"/>
    </location>
</feature>
<keyword evidence="2" id="KW-0732">Signal</keyword>
<feature type="compositionally biased region" description="Low complexity" evidence="1">
    <location>
        <begin position="32"/>
        <end position="57"/>
    </location>
</feature>
<protein>
    <submittedName>
        <fullName evidence="3">ABC transporter substrate-binding protein</fullName>
    </submittedName>
</protein>
<feature type="region of interest" description="Disordered" evidence="1">
    <location>
        <begin position="28"/>
        <end position="58"/>
    </location>
</feature>
<dbReference type="RefSeq" id="WP_232186714.1">
    <property type="nucleotide sequence ID" value="NZ_JAIOAP010000009.1"/>
</dbReference>
<evidence type="ECO:0000256" key="1">
    <source>
        <dbReference type="SAM" id="MobiDB-lite"/>
    </source>
</evidence>
<dbReference type="Proteomes" id="UP001493487">
    <property type="component" value="Unassembled WGS sequence"/>
</dbReference>
<evidence type="ECO:0000313" key="3">
    <source>
        <dbReference type="EMBL" id="MEQ4484336.1"/>
    </source>
</evidence>
<dbReference type="PANTHER" id="PTHR43649:SF12">
    <property type="entry name" value="DIACETYLCHITOBIOSE BINDING PROTEIN DASA"/>
    <property type="match status" value="1"/>
</dbReference>
<dbReference type="InterPro" id="IPR050490">
    <property type="entry name" value="Bact_solute-bd_prot1"/>
</dbReference>
<evidence type="ECO:0000313" key="4">
    <source>
        <dbReference type="Proteomes" id="UP001493487"/>
    </source>
</evidence>
<gene>
    <name evidence="3" type="ORF">QJS35_18210</name>
</gene>
<evidence type="ECO:0000256" key="2">
    <source>
        <dbReference type="SAM" id="SignalP"/>
    </source>
</evidence>